<dbReference type="InterPro" id="IPR012677">
    <property type="entry name" value="Nucleotide-bd_a/b_plait_sf"/>
</dbReference>
<dbReference type="GO" id="GO:0003723">
    <property type="term" value="F:RNA binding"/>
    <property type="evidence" value="ECO:0007669"/>
    <property type="project" value="UniProtKB-UniRule"/>
</dbReference>
<keyword evidence="5" id="KW-1185">Reference proteome</keyword>
<proteinExistence type="predicted"/>
<sequence length="424" mass="48373">MSEKPRERKSGYGHHNGTRDFRDSLVSIFVDNLNPIVDSVCLCGVFKPFGRVRYVYLSSNNNGRRSRFAFIRFESLGEATKVARLTDGMHIYGWAVAVKVASHDWNRRRSSPVRPEGVKESHHRYVHGSAVDNRHQKPFHHRRTFANVLEGGKNGNILFKEKPEEKIVFMRWEGNRDENVWIDRCAVGVLKSFSNISSVNRKLIDRGLRFSSTYFGDKCIIWEFETVADCEGFILNSSYWVDCFSSMLRWTDLAVPKSRLVWVNCVGIPLRCWDEKFFRKIGWILGEPLMIENDTRTRNRLDRGGLLVLIPYGALNTYKIKFIEEIIWEPFIRSRKHLQDNSNMDGSNVLGCGNKKDEVLDHSDGSQARGEVSTDQATIGAKGDRPHAGGCTSGSLLDNVGDEEEPFFLKIVNAKQKGTIKGFT</sequence>
<protein>
    <recommendedName>
        <fullName evidence="3">RRM domain-containing protein</fullName>
    </recommendedName>
</protein>
<dbReference type="InterPro" id="IPR000504">
    <property type="entry name" value="RRM_dom"/>
</dbReference>
<dbReference type="Gene3D" id="3.30.70.330">
    <property type="match status" value="1"/>
</dbReference>
<feature type="region of interest" description="Disordered" evidence="2">
    <location>
        <begin position="361"/>
        <end position="395"/>
    </location>
</feature>
<dbReference type="EMBL" id="JANJYJ010000006">
    <property type="protein sequence ID" value="KAK3205634.1"/>
    <property type="molecule type" value="Genomic_DNA"/>
</dbReference>
<dbReference type="Proteomes" id="UP001281410">
    <property type="component" value="Unassembled WGS sequence"/>
</dbReference>
<evidence type="ECO:0000256" key="1">
    <source>
        <dbReference type="PROSITE-ProRule" id="PRU00176"/>
    </source>
</evidence>
<dbReference type="SMART" id="SM00360">
    <property type="entry name" value="RRM"/>
    <property type="match status" value="1"/>
</dbReference>
<accession>A0AAE0E490</accession>
<evidence type="ECO:0000313" key="5">
    <source>
        <dbReference type="Proteomes" id="UP001281410"/>
    </source>
</evidence>
<dbReference type="PANTHER" id="PTHR34427">
    <property type="entry name" value="DUF4283 DOMAIN PROTEIN"/>
    <property type="match status" value="1"/>
</dbReference>
<evidence type="ECO:0000256" key="2">
    <source>
        <dbReference type="SAM" id="MobiDB-lite"/>
    </source>
</evidence>
<evidence type="ECO:0000259" key="3">
    <source>
        <dbReference type="PROSITE" id="PS50102"/>
    </source>
</evidence>
<gene>
    <name evidence="4" type="ORF">Dsin_019680</name>
</gene>
<feature type="domain" description="RRM" evidence="3">
    <location>
        <begin position="26"/>
        <end position="103"/>
    </location>
</feature>
<organism evidence="4 5">
    <name type="scientific">Dipteronia sinensis</name>
    <dbReference type="NCBI Taxonomy" id="43782"/>
    <lineage>
        <taxon>Eukaryota</taxon>
        <taxon>Viridiplantae</taxon>
        <taxon>Streptophyta</taxon>
        <taxon>Embryophyta</taxon>
        <taxon>Tracheophyta</taxon>
        <taxon>Spermatophyta</taxon>
        <taxon>Magnoliopsida</taxon>
        <taxon>eudicotyledons</taxon>
        <taxon>Gunneridae</taxon>
        <taxon>Pentapetalae</taxon>
        <taxon>rosids</taxon>
        <taxon>malvids</taxon>
        <taxon>Sapindales</taxon>
        <taxon>Sapindaceae</taxon>
        <taxon>Hippocastanoideae</taxon>
        <taxon>Acereae</taxon>
        <taxon>Dipteronia</taxon>
    </lineage>
</organism>
<dbReference type="PANTHER" id="PTHR34427:SF5">
    <property type="entry name" value="DUF4283 DOMAIN-CONTAINING PROTEIN"/>
    <property type="match status" value="1"/>
</dbReference>
<dbReference type="PROSITE" id="PS50102">
    <property type="entry name" value="RRM"/>
    <property type="match status" value="1"/>
</dbReference>
<dbReference type="SUPFAM" id="SSF54928">
    <property type="entry name" value="RNA-binding domain, RBD"/>
    <property type="match status" value="1"/>
</dbReference>
<name>A0AAE0E490_9ROSI</name>
<dbReference type="Pfam" id="PF00076">
    <property type="entry name" value="RRM_1"/>
    <property type="match status" value="1"/>
</dbReference>
<reference evidence="4" key="1">
    <citation type="journal article" date="2023" name="Plant J.">
        <title>Genome sequences and population genomics provide insights into the demographic history, inbreeding, and mutation load of two 'living fossil' tree species of Dipteronia.</title>
        <authorList>
            <person name="Feng Y."/>
            <person name="Comes H.P."/>
            <person name="Chen J."/>
            <person name="Zhu S."/>
            <person name="Lu R."/>
            <person name="Zhang X."/>
            <person name="Li P."/>
            <person name="Qiu J."/>
            <person name="Olsen K.M."/>
            <person name="Qiu Y."/>
        </authorList>
    </citation>
    <scope>NUCLEOTIDE SEQUENCE</scope>
    <source>
        <strain evidence="4">NBL</strain>
    </source>
</reference>
<keyword evidence="1" id="KW-0694">RNA-binding</keyword>
<dbReference type="AlphaFoldDB" id="A0AAE0E490"/>
<comment type="caution">
    <text evidence="4">The sequence shown here is derived from an EMBL/GenBank/DDBJ whole genome shotgun (WGS) entry which is preliminary data.</text>
</comment>
<dbReference type="CDD" id="cd00590">
    <property type="entry name" value="RRM_SF"/>
    <property type="match status" value="1"/>
</dbReference>
<dbReference type="InterPro" id="IPR035979">
    <property type="entry name" value="RBD_domain_sf"/>
</dbReference>
<evidence type="ECO:0000313" key="4">
    <source>
        <dbReference type="EMBL" id="KAK3205634.1"/>
    </source>
</evidence>